<sequence>MSPVGAGGDDAADGSNAAAQRPTPTVDSGVPLGIRYALSSTCKHQELEAIRTAAIVAMTNMVITIREKSQQVSKALSAADALKIANKFFSMEMLGGVHKRLSIIVRIAQSQNIALESLNPSQQRGLPTPMQAVFDSLAHLSSVRPRNSIASICHTINLVKFNEGWNDCLFHMSEGTPIGQEIISMLPPASVGKTRASRAKAILLEMLKMESTEWHSLMQASQIPTAMANIFGRGSVLFLKGGLSGNRNLFPYPSAAAQYFEAISNADPDNHITNAAKKLWEVVVKSLWTETVFGWDTATIVEIPNKGNLEQVLDLLSPSVKAQ</sequence>
<accession>A0AAV9GU28</accession>
<dbReference type="Proteomes" id="UP001321760">
    <property type="component" value="Unassembled WGS sequence"/>
</dbReference>
<gene>
    <name evidence="2" type="ORF">QBC34DRAFT_378440</name>
</gene>
<proteinExistence type="predicted"/>
<dbReference type="EMBL" id="MU865929">
    <property type="protein sequence ID" value="KAK4451115.1"/>
    <property type="molecule type" value="Genomic_DNA"/>
</dbReference>
<name>A0AAV9GU28_9PEZI</name>
<organism evidence="2 3">
    <name type="scientific">Podospora aff. communis PSN243</name>
    <dbReference type="NCBI Taxonomy" id="3040156"/>
    <lineage>
        <taxon>Eukaryota</taxon>
        <taxon>Fungi</taxon>
        <taxon>Dikarya</taxon>
        <taxon>Ascomycota</taxon>
        <taxon>Pezizomycotina</taxon>
        <taxon>Sordariomycetes</taxon>
        <taxon>Sordariomycetidae</taxon>
        <taxon>Sordariales</taxon>
        <taxon>Podosporaceae</taxon>
        <taxon>Podospora</taxon>
    </lineage>
</organism>
<reference evidence="2" key="2">
    <citation type="submission" date="2023-05" db="EMBL/GenBank/DDBJ databases">
        <authorList>
            <consortium name="Lawrence Berkeley National Laboratory"/>
            <person name="Steindorff A."/>
            <person name="Hensen N."/>
            <person name="Bonometti L."/>
            <person name="Westerberg I."/>
            <person name="Brannstrom I.O."/>
            <person name="Guillou S."/>
            <person name="Cros-Aarteil S."/>
            <person name="Calhoun S."/>
            <person name="Haridas S."/>
            <person name="Kuo A."/>
            <person name="Mondo S."/>
            <person name="Pangilinan J."/>
            <person name="Riley R."/>
            <person name="Labutti K."/>
            <person name="Andreopoulos B."/>
            <person name="Lipzen A."/>
            <person name="Chen C."/>
            <person name="Yanf M."/>
            <person name="Daum C."/>
            <person name="Ng V."/>
            <person name="Clum A."/>
            <person name="Ohm R."/>
            <person name="Martin F."/>
            <person name="Silar P."/>
            <person name="Natvig D."/>
            <person name="Lalanne C."/>
            <person name="Gautier V."/>
            <person name="Ament-Velasquez S.L."/>
            <person name="Kruys A."/>
            <person name="Hutchinson M.I."/>
            <person name="Powell A.J."/>
            <person name="Barry K."/>
            <person name="Miller A.N."/>
            <person name="Grigoriev I.V."/>
            <person name="Debuchy R."/>
            <person name="Gladieux P."/>
            <person name="Thoren M.H."/>
            <person name="Johannesson H."/>
        </authorList>
    </citation>
    <scope>NUCLEOTIDE SEQUENCE</scope>
    <source>
        <strain evidence="2">PSN243</strain>
    </source>
</reference>
<keyword evidence="3" id="KW-1185">Reference proteome</keyword>
<reference evidence="2" key="1">
    <citation type="journal article" date="2023" name="Mol. Phylogenet. Evol.">
        <title>Genome-scale phylogeny and comparative genomics of the fungal order Sordariales.</title>
        <authorList>
            <person name="Hensen N."/>
            <person name="Bonometti L."/>
            <person name="Westerberg I."/>
            <person name="Brannstrom I.O."/>
            <person name="Guillou S."/>
            <person name="Cros-Aarteil S."/>
            <person name="Calhoun S."/>
            <person name="Haridas S."/>
            <person name="Kuo A."/>
            <person name="Mondo S."/>
            <person name="Pangilinan J."/>
            <person name="Riley R."/>
            <person name="LaButti K."/>
            <person name="Andreopoulos B."/>
            <person name="Lipzen A."/>
            <person name="Chen C."/>
            <person name="Yan M."/>
            <person name="Daum C."/>
            <person name="Ng V."/>
            <person name="Clum A."/>
            <person name="Steindorff A."/>
            <person name="Ohm R.A."/>
            <person name="Martin F."/>
            <person name="Silar P."/>
            <person name="Natvig D.O."/>
            <person name="Lalanne C."/>
            <person name="Gautier V."/>
            <person name="Ament-Velasquez S.L."/>
            <person name="Kruys A."/>
            <person name="Hutchinson M.I."/>
            <person name="Powell A.J."/>
            <person name="Barry K."/>
            <person name="Miller A.N."/>
            <person name="Grigoriev I.V."/>
            <person name="Debuchy R."/>
            <person name="Gladieux P."/>
            <person name="Hiltunen Thoren M."/>
            <person name="Johannesson H."/>
        </authorList>
    </citation>
    <scope>NUCLEOTIDE SEQUENCE</scope>
    <source>
        <strain evidence="2">PSN243</strain>
    </source>
</reference>
<dbReference type="AlphaFoldDB" id="A0AAV9GU28"/>
<protein>
    <submittedName>
        <fullName evidence="2">Uncharacterized protein</fullName>
    </submittedName>
</protein>
<evidence type="ECO:0000313" key="2">
    <source>
        <dbReference type="EMBL" id="KAK4451115.1"/>
    </source>
</evidence>
<feature type="region of interest" description="Disordered" evidence="1">
    <location>
        <begin position="1"/>
        <end position="26"/>
    </location>
</feature>
<evidence type="ECO:0000313" key="3">
    <source>
        <dbReference type="Proteomes" id="UP001321760"/>
    </source>
</evidence>
<comment type="caution">
    <text evidence="2">The sequence shown here is derived from an EMBL/GenBank/DDBJ whole genome shotgun (WGS) entry which is preliminary data.</text>
</comment>
<evidence type="ECO:0000256" key="1">
    <source>
        <dbReference type="SAM" id="MobiDB-lite"/>
    </source>
</evidence>